<reference evidence="2" key="1">
    <citation type="submission" date="2014-11" db="EMBL/GenBank/DDBJ databases">
        <authorList>
            <person name="Amaro Gonzalez C."/>
        </authorList>
    </citation>
    <scope>NUCLEOTIDE SEQUENCE</scope>
</reference>
<dbReference type="EMBL" id="GBXM01089557">
    <property type="protein sequence ID" value="JAH19020.1"/>
    <property type="molecule type" value="Transcribed_RNA"/>
</dbReference>
<evidence type="ECO:0000313" key="2">
    <source>
        <dbReference type="EMBL" id="JAH19020.1"/>
    </source>
</evidence>
<name>A0A0E9QRY4_ANGAN</name>
<protein>
    <submittedName>
        <fullName evidence="2">Uncharacterized protein</fullName>
    </submittedName>
</protein>
<feature type="region of interest" description="Disordered" evidence="1">
    <location>
        <begin position="1"/>
        <end position="36"/>
    </location>
</feature>
<dbReference type="AlphaFoldDB" id="A0A0E9QRY4"/>
<sequence>MRFGPSSHLNPGKMARPVMPTPQSGLNTRPVGPSAH</sequence>
<proteinExistence type="predicted"/>
<accession>A0A0E9QRY4</accession>
<reference evidence="2" key="2">
    <citation type="journal article" date="2015" name="Fish Shellfish Immunol.">
        <title>Early steps in the European eel (Anguilla anguilla)-Vibrio vulnificus interaction in the gills: Role of the RtxA13 toxin.</title>
        <authorList>
            <person name="Callol A."/>
            <person name="Pajuelo D."/>
            <person name="Ebbesson L."/>
            <person name="Teles M."/>
            <person name="MacKenzie S."/>
            <person name="Amaro C."/>
        </authorList>
    </citation>
    <scope>NUCLEOTIDE SEQUENCE</scope>
</reference>
<organism evidence="2">
    <name type="scientific">Anguilla anguilla</name>
    <name type="common">European freshwater eel</name>
    <name type="synonym">Muraena anguilla</name>
    <dbReference type="NCBI Taxonomy" id="7936"/>
    <lineage>
        <taxon>Eukaryota</taxon>
        <taxon>Metazoa</taxon>
        <taxon>Chordata</taxon>
        <taxon>Craniata</taxon>
        <taxon>Vertebrata</taxon>
        <taxon>Euteleostomi</taxon>
        <taxon>Actinopterygii</taxon>
        <taxon>Neopterygii</taxon>
        <taxon>Teleostei</taxon>
        <taxon>Anguilliformes</taxon>
        <taxon>Anguillidae</taxon>
        <taxon>Anguilla</taxon>
    </lineage>
</organism>
<evidence type="ECO:0000256" key="1">
    <source>
        <dbReference type="SAM" id="MobiDB-lite"/>
    </source>
</evidence>